<dbReference type="Proteomes" id="UP001500454">
    <property type="component" value="Unassembled WGS sequence"/>
</dbReference>
<accession>A0ABP8IY92</accession>
<evidence type="ECO:0000256" key="1">
    <source>
        <dbReference type="SAM" id="Phobius"/>
    </source>
</evidence>
<reference evidence="3" key="1">
    <citation type="journal article" date="2019" name="Int. J. Syst. Evol. Microbiol.">
        <title>The Global Catalogue of Microorganisms (GCM) 10K type strain sequencing project: providing services to taxonomists for standard genome sequencing and annotation.</title>
        <authorList>
            <consortium name="The Broad Institute Genomics Platform"/>
            <consortium name="The Broad Institute Genome Sequencing Center for Infectious Disease"/>
            <person name="Wu L."/>
            <person name="Ma J."/>
        </authorList>
    </citation>
    <scope>NUCLEOTIDE SEQUENCE [LARGE SCALE GENOMIC DNA]</scope>
    <source>
        <strain evidence="3">JCM 17924</strain>
    </source>
</reference>
<gene>
    <name evidence="2" type="ORF">GCM10023186_16270</name>
</gene>
<comment type="caution">
    <text evidence="2">The sequence shown here is derived from an EMBL/GenBank/DDBJ whole genome shotgun (WGS) entry which is preliminary data.</text>
</comment>
<dbReference type="RefSeq" id="WP_345222970.1">
    <property type="nucleotide sequence ID" value="NZ_BAABHA010000002.1"/>
</dbReference>
<sequence length="74" mass="8960">MPDYLCRNAFCFYRASVYHRWLTQASWLLGTLTLALVLLNVVQTWQYNMGLIHCCEMTWEIYKQYFLKLSWPES</sequence>
<keyword evidence="1" id="KW-0472">Membrane</keyword>
<keyword evidence="1" id="KW-0812">Transmembrane</keyword>
<keyword evidence="3" id="KW-1185">Reference proteome</keyword>
<dbReference type="EMBL" id="BAABHA010000002">
    <property type="protein sequence ID" value="GAA4379082.1"/>
    <property type="molecule type" value="Genomic_DNA"/>
</dbReference>
<organism evidence="2 3">
    <name type="scientific">Hymenobacter koreensis</name>
    <dbReference type="NCBI Taxonomy" id="1084523"/>
    <lineage>
        <taxon>Bacteria</taxon>
        <taxon>Pseudomonadati</taxon>
        <taxon>Bacteroidota</taxon>
        <taxon>Cytophagia</taxon>
        <taxon>Cytophagales</taxon>
        <taxon>Hymenobacteraceae</taxon>
        <taxon>Hymenobacter</taxon>
    </lineage>
</organism>
<proteinExistence type="predicted"/>
<feature type="transmembrane region" description="Helical" evidence="1">
    <location>
        <begin position="25"/>
        <end position="42"/>
    </location>
</feature>
<keyword evidence="1" id="KW-1133">Transmembrane helix</keyword>
<name>A0ABP8IY92_9BACT</name>
<evidence type="ECO:0008006" key="4">
    <source>
        <dbReference type="Google" id="ProtNLM"/>
    </source>
</evidence>
<protein>
    <recommendedName>
        <fullName evidence="4">DUF418 domain-containing protein</fullName>
    </recommendedName>
</protein>
<evidence type="ECO:0000313" key="2">
    <source>
        <dbReference type="EMBL" id="GAA4379082.1"/>
    </source>
</evidence>
<evidence type="ECO:0000313" key="3">
    <source>
        <dbReference type="Proteomes" id="UP001500454"/>
    </source>
</evidence>